<name>A0A1X7LH75_9BACL</name>
<dbReference type="OrthoDB" id="9761704at2"/>
<dbReference type="SUPFAM" id="SSF101478">
    <property type="entry name" value="ADP-ribosylglycohydrolase"/>
    <property type="match status" value="1"/>
</dbReference>
<accession>A0A1X7LH75</accession>
<dbReference type="InterPro" id="IPR005502">
    <property type="entry name" value="Ribosyl_crysJ1"/>
</dbReference>
<dbReference type="RefSeq" id="WP_085496170.1">
    <property type="nucleotide sequence ID" value="NZ_FXAZ01000005.1"/>
</dbReference>
<sequence length="708" mass="79037">MVTYHSDYAERVYAGWLGKMIGVRHGANIENWSYERIERAFGEITGYLYDFKNFAADDDINGPIFFMQALRDLPLGEKVSAKQMGDTWLNYIGDGHGFFWWGGYGKSTEHTAYDNLKAGIEAPRSGSMEQNSRTVAEQIGGQIFSDVWGLLAPCDEQEAADLAGKMASVSHDQNGIYGGRFVAACCAAAFHANSIHEVIVRGLSTIPQDSEYARVVADMVRFHNEQPEDWRACFRYVQAHYGYDRYPGVCHIIPNAAVVVLGLLYGEGDFSRSINIANMCGWDTDCNVGNVGAILGVLVGLTGIDEAWRKPINDFVCLSSLIGSRNIQDLANVAKETVAISKRYFIGKEIAHNQGLHAHYDFELPGSTHAFRNAGPDGAMLMTSCVNTDAAAYYGKRSLQVCFSSLYGGGSYRTFLQTYYTPEDFNDSRYDPSFTPCFFPGQTLSMHVYVPRGEEEHLAARLYVRNLTDGTFLYGDKVELPLEEWICLRWTVPPIPNAVIGEVGIEWIPLAEIYISPKSLVAYIDEVTFSGQAEIHQSFQASAMEVWNPLHREVRQLTYLRGLWTLEDGRLTGSGATGDIEAYTGGHYFNDYTFESTLTPLTGSSHGLLFRVQGALRSYAALIEDNHLLLLKKKRQGWTELAKVPYVLQHHRELTLSVNARGNHFEVRVDGKQMLDYIDNDHPYLNGQVGFINRKGSRTAYASCSVQS</sequence>
<evidence type="ECO:0000313" key="1">
    <source>
        <dbReference type="EMBL" id="SMG52897.1"/>
    </source>
</evidence>
<dbReference type="Gene3D" id="2.60.120.560">
    <property type="entry name" value="Exo-inulinase, domain 1"/>
    <property type="match status" value="1"/>
</dbReference>
<dbReference type="EMBL" id="FXAZ01000005">
    <property type="protein sequence ID" value="SMG52897.1"/>
    <property type="molecule type" value="Genomic_DNA"/>
</dbReference>
<dbReference type="STRING" id="1852522.SAMN06295960_3416"/>
<dbReference type="Gene3D" id="1.10.4080.10">
    <property type="entry name" value="ADP-ribosylation/Crystallin J1"/>
    <property type="match status" value="1"/>
</dbReference>
<reference evidence="1 2" key="1">
    <citation type="submission" date="2017-04" db="EMBL/GenBank/DDBJ databases">
        <authorList>
            <person name="Afonso C.L."/>
            <person name="Miller P.J."/>
            <person name="Scott M.A."/>
            <person name="Spackman E."/>
            <person name="Goraichik I."/>
            <person name="Dimitrov K.M."/>
            <person name="Suarez D.L."/>
            <person name="Swayne D.E."/>
        </authorList>
    </citation>
    <scope>NUCLEOTIDE SEQUENCE [LARGE SCALE GENOMIC DNA]</scope>
    <source>
        <strain evidence="1 2">11</strain>
    </source>
</reference>
<protein>
    <submittedName>
        <fullName evidence="1">ADP-ribosylglycohydrolase</fullName>
    </submittedName>
</protein>
<gene>
    <name evidence="1" type="ORF">SAMN06295960_3416</name>
</gene>
<dbReference type="AlphaFoldDB" id="A0A1X7LH75"/>
<keyword evidence="2" id="KW-1185">Reference proteome</keyword>
<organism evidence="1 2">
    <name type="scientific">Paenibacillus aquistagni</name>
    <dbReference type="NCBI Taxonomy" id="1852522"/>
    <lineage>
        <taxon>Bacteria</taxon>
        <taxon>Bacillati</taxon>
        <taxon>Bacillota</taxon>
        <taxon>Bacilli</taxon>
        <taxon>Bacillales</taxon>
        <taxon>Paenibacillaceae</taxon>
        <taxon>Paenibacillus</taxon>
    </lineage>
</organism>
<dbReference type="GO" id="GO:0016787">
    <property type="term" value="F:hydrolase activity"/>
    <property type="evidence" value="ECO:0007669"/>
    <property type="project" value="UniProtKB-KW"/>
</dbReference>
<keyword evidence="1" id="KW-0378">Hydrolase</keyword>
<dbReference type="Pfam" id="PF03747">
    <property type="entry name" value="ADP_ribosyl_GH"/>
    <property type="match status" value="1"/>
</dbReference>
<proteinExistence type="predicted"/>
<dbReference type="InterPro" id="IPR036705">
    <property type="entry name" value="Ribosyl_crysJ1_sf"/>
</dbReference>
<dbReference type="Gene3D" id="2.60.120.260">
    <property type="entry name" value="Galactose-binding domain-like"/>
    <property type="match status" value="1"/>
</dbReference>
<dbReference type="Proteomes" id="UP000193834">
    <property type="component" value="Unassembled WGS sequence"/>
</dbReference>
<evidence type="ECO:0000313" key="2">
    <source>
        <dbReference type="Proteomes" id="UP000193834"/>
    </source>
</evidence>